<feature type="compositionally biased region" description="Polar residues" evidence="2">
    <location>
        <begin position="1517"/>
        <end position="1528"/>
    </location>
</feature>
<evidence type="ECO:0000256" key="2">
    <source>
        <dbReference type="SAM" id="MobiDB-lite"/>
    </source>
</evidence>
<dbReference type="GO" id="GO:0045944">
    <property type="term" value="P:positive regulation of transcription by RNA polymerase II"/>
    <property type="evidence" value="ECO:0007669"/>
    <property type="project" value="TreeGrafter"/>
</dbReference>
<dbReference type="OrthoDB" id="345785at2759"/>
<keyword evidence="4" id="KW-1185">Reference proteome</keyword>
<evidence type="ECO:0000313" key="3">
    <source>
        <dbReference type="EMBL" id="CDJ58214.1"/>
    </source>
</evidence>
<reference evidence="3" key="1">
    <citation type="submission" date="2013-10" db="EMBL/GenBank/DDBJ databases">
        <title>Genomic analysis of the causative agents of coccidiosis in chickens.</title>
        <authorList>
            <person name="Reid A.J."/>
            <person name="Blake D."/>
            <person name="Billington K."/>
            <person name="Browne H."/>
            <person name="Dunn M."/>
            <person name="Hung S."/>
            <person name="Kawahara F."/>
            <person name="Miranda-Saavedra D."/>
            <person name="Mourier T."/>
            <person name="Nagra H."/>
            <person name="Otto T.D."/>
            <person name="Rawlings N."/>
            <person name="Sanchez A."/>
            <person name="Sanders M."/>
            <person name="Subramaniam C."/>
            <person name="Tay Y."/>
            <person name="Dear P."/>
            <person name="Doerig C."/>
            <person name="Gruber A."/>
            <person name="Parkinson J."/>
            <person name="Shirley M."/>
            <person name="Wan K.L."/>
            <person name="Berriman M."/>
            <person name="Tomley F."/>
            <person name="Pain A."/>
        </authorList>
    </citation>
    <scope>NUCLEOTIDE SEQUENCE [LARGE SCALE GENOMIC DNA]</scope>
    <source>
        <strain evidence="3">Weybridge</strain>
    </source>
</reference>
<keyword evidence="1" id="KW-0175">Coiled coil</keyword>
<dbReference type="Proteomes" id="UP000030763">
    <property type="component" value="Unassembled WGS sequence"/>
</dbReference>
<dbReference type="GO" id="GO:0016592">
    <property type="term" value="C:mediator complex"/>
    <property type="evidence" value="ECO:0007669"/>
    <property type="project" value="TreeGrafter"/>
</dbReference>
<feature type="region of interest" description="Disordered" evidence="2">
    <location>
        <begin position="478"/>
        <end position="519"/>
    </location>
</feature>
<dbReference type="GO" id="GO:0003713">
    <property type="term" value="F:transcription coactivator activity"/>
    <property type="evidence" value="ECO:0007669"/>
    <property type="project" value="TreeGrafter"/>
</dbReference>
<evidence type="ECO:0000256" key="1">
    <source>
        <dbReference type="SAM" id="Coils"/>
    </source>
</evidence>
<feature type="compositionally biased region" description="Low complexity" evidence="2">
    <location>
        <begin position="2323"/>
        <end position="2338"/>
    </location>
</feature>
<feature type="compositionally biased region" description="Low complexity" evidence="2">
    <location>
        <begin position="570"/>
        <end position="580"/>
    </location>
</feature>
<organism evidence="3 4">
    <name type="scientific">Eimeria maxima</name>
    <name type="common">Coccidian parasite</name>
    <dbReference type="NCBI Taxonomy" id="5804"/>
    <lineage>
        <taxon>Eukaryota</taxon>
        <taxon>Sar</taxon>
        <taxon>Alveolata</taxon>
        <taxon>Apicomplexa</taxon>
        <taxon>Conoidasida</taxon>
        <taxon>Coccidia</taxon>
        <taxon>Eucoccidiorida</taxon>
        <taxon>Eimeriorina</taxon>
        <taxon>Eimeriidae</taxon>
        <taxon>Eimeria</taxon>
    </lineage>
</organism>
<feature type="compositionally biased region" description="Low complexity" evidence="2">
    <location>
        <begin position="1184"/>
        <end position="1197"/>
    </location>
</feature>
<dbReference type="PANTHER" id="PTHR46007:SF8">
    <property type="entry name" value="C2H2-TYPE DOMAIN-CONTAINING PROTEIN"/>
    <property type="match status" value="1"/>
</dbReference>
<name>U6M6Y4_EIMMA</name>
<dbReference type="OMA" id="ARRWDWE"/>
<sequence length="3164" mass="336992">MNAAGEVQRLLLSVRSRLRNRPGPCRTRLSQQHYVEAFEEMASAFDSMAAVRLPLCLVFDAAVDLALGLLKLGLADLAICVLHLKAPDARDILRNASTNPLFTNSTPVDNSTPCPICSRQQKAAEAERSSSFSGSLEKINGSSSGRLENLHLLHSAGTFVLLNACATAAHWLHEREDRSGCEEADRRASVLERIESLQLLLCAWKAAKEVVAPAALPLQLERLLFPAVLLVSRLSESLGSSGYSSTAAQLLSRCLYTVEAFESRFSPPYWTFWWQLATLLYSRRQYAEASRICAAVAAAITQALQQPLAARRKREFEYKQLLFAAILIKCKLREQTITPVDALDELQNAVKMFTSSVWADQDASTLPQTRAGRAAAAAVRPNNGDVGTAKCNSLEQQIRKLAFASHAFESSSASAAPNLFLDGGQSAAYRSLLLSLGLVLLQPEGQWNRGSPVWGLGSSNYWDACSRTSNAQIDGTLHAGDAEFSGSRSPASRRRDEAKGSRKKKLTAASATSGAGAAADSNNISTFSEALLLKLLDVADPILGDFLAAATKLDMVFKTECRGGSSDPKTAASAATAATAGSHDSGGHMRKKPSRQSAAVGQSVPAATAAAGGSGVCDESLRELVRAAQRAAASLPLCVHLELLWRLAEGEDILPPGKLLRCWRALEYRLIYMNFFQPPVTELEVFELEGELAGDGLMSTQPLELQQQQLQKLEELLRQGWGLASCCDLQGLRPLEEITVISGVRTDEQRLQTRGSQQQRISTLEAQMAAAASAEAEKDTDGELKNQATNNVKQKQLIRLLLARRWDWEADLRSSAASAASVAAATAAAAGAASAAALANSDGAHTQEHGEGLVQNVGAYTGCTAADLSSSLPLICGMQLIAAKSYEDAAAKYKAEIRRMEAPSPWEAVTAAPAPETTAPANVLEDAYESGNSAESLQCEQVLQAVYGITCDGERPPLPLRLLLRQHQQQQQQQQQQHKLLQPVSNALAVFHEVLAPSEGAEFGGTAKDADAGAACLKIPHLQRQAKGSEAATAEPTTVHVLQLRQSSAGPAGNHEFLVYTKVAAGCAISPVDSGFAQDDKSTTREGSPSRGPLTDETFPEPMQWRLQGNPRSVLQSCLGVHLTVLCAPVESLPWLSPPFPHFNVLFNLPNRKPPTLEAALDGRGEPSVPPKAPFVSAAALRDTTNSNNNNSSSSSTLVRNPSLHGEGEVNAELRLNLALEVTALWTEAYTTGGLEELLKTSCSEYLSEVLLTMWHGHILPLANILLAAGASGDRDGSLAYPRAADAQLSAAADGFGLLLLLYKAAQQMAFLMTKCRFNFMRPLAAAAVLLFHLTQRYPHLSSGEASRVAELLRGLIERAEASACELAAPLVEAVGAAAAAPAAPAAEAAAAAAAASALLASADPAVYWEQQGTGEAVDQEDTLERDSIQVVQDGIKTSNGKQLQDELLVHHQQEQQLKVHTRASPTWDAEPAEAWTLLCQMYELEARLTAKPLHDPPSATSSARLRAAPGEEEKGSSNTRSNRGTTVASTKAEGAAASAGLQECGAGEGSTHQVVQIQRLKQQCGLNCYRRCLYLCALADLLPPETAAASAAAADVEATLAAKLESRWEAATADVATAARAAATATTESAEATESKSLSVSAARSAASSSSNSSGASKRHRQLGAPLMVGRGPQFMLLSLPAAAAAGGVPAEASGRPWHVLYGGPVRTHGGLGVSRHQKAVAGTGLRFEPSSLIRIHQLKDTEAYAVAYEEVRGGRPSDLSDTTLPLSCSTPLPLAMLKARIYTAALRCSLPRIAEAVLSDLWSYIATTEGGLKGKAPKRHKLRENALRRLPPAVLRSIADSVVCSFRVRRPLPCPVVSRLELVLGLQQVYRQSVNFQVAVMGRSTDVAEEQLSLLLNSLSTILSSLSSFPPDLLSPLLRSFAALNTTPFDGARPQTRAAEAALLGFASLAAAQLQIPLISGLVQKRLPRCLTLPASAGVLLNPAEKRLILSSWLSACIAAATSGVLQRSPTAAALLETLPMPAWLCDSRSSDGKQLGTLLLSVLLAAPAELPSALQRLAESEKTLFKSHLEKEENSAAVLHIISSVFCFGLKRRLRETQWRDSADAEDLVAEAQAATESAMPTAAATLRFYTETLAHLYSAAAEPLVEWLNADDLRDQRTPAQLPQPIPAVGNGLATGVAATGKGVSAQDTAAQVQALRQQEVALERRLRTARADVRQMALQQTAELQSLSQLSSLLLAAPLEVISAHRRALASPSLPTDNTSNSNSDSSTTTNDDDNDKSSSRNRSSTNRTNCRKQQHIPYGFFDFDAIAADPLFQPSTDESTAAAAAAAAGSSSETEDAGHENTVHANTVTASSAAVPAAGGAPGGAPGANDCAAVWSAVMLLFQRGATAASCAVAANAPLLAYSTIIHLGNALFFLHLEARFGAALLEELSCTRCVDTASLAESTASPGLEPFVAPTARDGNRVADGAAAAAVAAAANSRQSKRGDLKNISRPLGSVSAAVAAARGYRGQQQQQQQSAEAKPHIPLSVAAGVVAQACSDLLYLLLQQHLLATEKDELSVREIEAILSATGVSPADDSPAPTSTFLQATEEAAADGSSGVTSSESASRQVLICQQAFDVQKINTCLGLWAQQQLLVAKQTAVKRARQYLNAAVREHTAAEEKLAQASTLAAEKEPQEPAPAAAVSKRRTTKGFDAKGDTILPTSSITTAEEAAKAAEEIRKFWEERTNAMVASLAKQQQLAVQLQQELNRQHVAPNPANALLLSLDKARKALWESKSSNGDPSTLGQLLQRVLRQHQKAVHLLRREKQFEGLCGVLCRLGDLAWLGSQQDVACSAWQEAVEACFWRRNMLQEWVYLDDDFFAPDIKQVDIRMRSFLPLYRWARLTHRRSLHQQLHAALLASRILCGVLETAADYPLNSAHKRESSNNDTLAAAAAKQLYAGRSDGGVIRYRMKQLHSHLNFLPASVLSPAAEGSSSSSSAAAELVEALVWFACVLRCCDFTREKAFPLIASAEFVAADICRNVPMAVHCRLVRTLLCIDCGDLQAAYWQLREIGLGVGTAFASLSERGEFPGSVFSGGDFAAVAAATADPTTASGGFNERLTNSSSNVYTSNQQQMPAQGFTNSQTGSAQRNVAAREDLWNWKLDGQALFAFVHSCMHSQ</sequence>
<protein>
    <submittedName>
        <fullName evidence="3">Uncharacterized protein</fullName>
    </submittedName>
</protein>
<dbReference type="RefSeq" id="XP_013334860.1">
    <property type="nucleotide sequence ID" value="XM_013479406.1"/>
</dbReference>
<feature type="compositionally biased region" description="Low complexity" evidence="2">
    <location>
        <begin position="2261"/>
        <end position="2275"/>
    </location>
</feature>
<feature type="region of interest" description="Disordered" evidence="2">
    <location>
        <begin position="1074"/>
        <end position="1101"/>
    </location>
</feature>
<feature type="compositionally biased region" description="Low complexity" evidence="2">
    <location>
        <begin position="507"/>
        <end position="519"/>
    </location>
</feature>
<dbReference type="InterPro" id="IPR051647">
    <property type="entry name" value="Mediator_comp_sub12"/>
</dbReference>
<accession>U6M6Y4</accession>
<feature type="region of interest" description="Disordered" evidence="2">
    <location>
        <begin position="1626"/>
        <end position="1661"/>
    </location>
</feature>
<feature type="region of interest" description="Disordered" evidence="2">
    <location>
        <begin position="2673"/>
        <end position="2703"/>
    </location>
</feature>
<reference evidence="3" key="2">
    <citation type="submission" date="2013-10" db="EMBL/GenBank/DDBJ databases">
        <authorList>
            <person name="Aslett M."/>
        </authorList>
    </citation>
    <scope>NUCLEOTIDE SEQUENCE [LARGE SCALE GENOMIC DNA]</scope>
    <source>
        <strain evidence="3">Weybridge</strain>
    </source>
</reference>
<evidence type="ECO:0000313" key="4">
    <source>
        <dbReference type="Proteomes" id="UP000030763"/>
    </source>
</evidence>
<feature type="region of interest" description="Disordered" evidence="2">
    <location>
        <begin position="1493"/>
        <end position="1535"/>
    </location>
</feature>
<feature type="region of interest" description="Disordered" evidence="2">
    <location>
        <begin position="1184"/>
        <end position="1204"/>
    </location>
</feature>
<feature type="region of interest" description="Disordered" evidence="2">
    <location>
        <begin position="2323"/>
        <end position="2346"/>
    </location>
</feature>
<feature type="compositionally biased region" description="Low complexity" evidence="2">
    <location>
        <begin position="1626"/>
        <end position="1657"/>
    </location>
</feature>
<dbReference type="VEuPathDB" id="ToxoDB:EMWEY_00014410"/>
<feature type="coiled-coil region" evidence="1">
    <location>
        <begin position="2190"/>
        <end position="2217"/>
    </location>
</feature>
<dbReference type="EMBL" id="HG719528">
    <property type="protein sequence ID" value="CDJ58214.1"/>
    <property type="molecule type" value="Genomic_DNA"/>
</dbReference>
<proteinExistence type="predicted"/>
<gene>
    <name evidence="3" type="ORF">EMWEY_00014410</name>
</gene>
<feature type="region of interest" description="Disordered" evidence="2">
    <location>
        <begin position="562"/>
        <end position="604"/>
    </location>
</feature>
<dbReference type="GeneID" id="25335427"/>
<dbReference type="PANTHER" id="PTHR46007">
    <property type="entry name" value="MEDIATOR OF RNA POLYMERASE II TRANSCRIPTION SUBUNIT 12"/>
    <property type="match status" value="1"/>
</dbReference>
<feature type="region of interest" description="Disordered" evidence="2">
    <location>
        <begin position="2255"/>
        <end position="2297"/>
    </location>
</feature>